<sequence>MSVHDCARSPFSIVVITEVCNGANTKFWTNQWLNGLSIKVLAPHLFACVTKQRANKRTVQEALEDSRWLQDIQGHYSVDIR</sequence>
<accession>A0A0A9FF55</accession>
<dbReference type="EMBL" id="GBRH01186266">
    <property type="protein sequence ID" value="JAE11630.1"/>
    <property type="molecule type" value="Transcribed_RNA"/>
</dbReference>
<organism evidence="1">
    <name type="scientific">Arundo donax</name>
    <name type="common">Giant reed</name>
    <name type="synonym">Donax arundinaceus</name>
    <dbReference type="NCBI Taxonomy" id="35708"/>
    <lineage>
        <taxon>Eukaryota</taxon>
        <taxon>Viridiplantae</taxon>
        <taxon>Streptophyta</taxon>
        <taxon>Embryophyta</taxon>
        <taxon>Tracheophyta</taxon>
        <taxon>Spermatophyta</taxon>
        <taxon>Magnoliopsida</taxon>
        <taxon>Liliopsida</taxon>
        <taxon>Poales</taxon>
        <taxon>Poaceae</taxon>
        <taxon>PACMAD clade</taxon>
        <taxon>Arundinoideae</taxon>
        <taxon>Arundineae</taxon>
        <taxon>Arundo</taxon>
    </lineage>
</organism>
<evidence type="ECO:0000313" key="1">
    <source>
        <dbReference type="EMBL" id="JAE11630.1"/>
    </source>
</evidence>
<name>A0A0A9FF55_ARUDO</name>
<reference evidence="1" key="1">
    <citation type="submission" date="2014-09" db="EMBL/GenBank/DDBJ databases">
        <authorList>
            <person name="Magalhaes I.L.F."/>
            <person name="Oliveira U."/>
            <person name="Santos F.R."/>
            <person name="Vidigal T.H.D.A."/>
            <person name="Brescovit A.D."/>
            <person name="Santos A.J."/>
        </authorList>
    </citation>
    <scope>NUCLEOTIDE SEQUENCE</scope>
    <source>
        <tissue evidence="1">Shoot tissue taken approximately 20 cm above the soil surface</tissue>
    </source>
</reference>
<reference evidence="1" key="2">
    <citation type="journal article" date="2015" name="Data Brief">
        <title>Shoot transcriptome of the giant reed, Arundo donax.</title>
        <authorList>
            <person name="Barrero R.A."/>
            <person name="Guerrero F.D."/>
            <person name="Moolhuijzen P."/>
            <person name="Goolsby J.A."/>
            <person name="Tidwell J."/>
            <person name="Bellgard S.E."/>
            <person name="Bellgard M.I."/>
        </authorList>
    </citation>
    <scope>NUCLEOTIDE SEQUENCE</scope>
    <source>
        <tissue evidence="1">Shoot tissue taken approximately 20 cm above the soil surface</tissue>
    </source>
</reference>
<protein>
    <submittedName>
        <fullName evidence="1">Uncharacterized protein</fullName>
    </submittedName>
</protein>
<proteinExistence type="predicted"/>
<dbReference type="AlphaFoldDB" id="A0A0A9FF55"/>